<name>A0A8G2L7M3_PICTO</name>
<dbReference type="Proteomes" id="UP000192315">
    <property type="component" value="Unassembled WGS sequence"/>
</dbReference>
<evidence type="ECO:0000256" key="6">
    <source>
        <dbReference type="HAMAP-Rule" id="MF_01309"/>
    </source>
</evidence>
<dbReference type="SMART" id="SM00322">
    <property type="entry name" value="KH"/>
    <property type="match status" value="1"/>
</dbReference>
<reference evidence="9 10" key="1">
    <citation type="submission" date="2017-04" db="EMBL/GenBank/DDBJ databases">
        <authorList>
            <person name="Varghese N."/>
            <person name="Submissions S."/>
        </authorList>
    </citation>
    <scope>NUCLEOTIDE SEQUENCE [LARGE SCALE GENOMIC DNA]</scope>
    <source>
        <strain evidence="9 10">DSM 9789</strain>
    </source>
</reference>
<keyword evidence="2 6" id="KW-0699">rRNA-binding</keyword>
<dbReference type="InterPro" id="IPR018280">
    <property type="entry name" value="Ribosomal_uS3_CS"/>
</dbReference>
<dbReference type="FunFam" id="3.30.300.20:FF:000001">
    <property type="entry name" value="30S ribosomal protein S3"/>
    <property type="match status" value="1"/>
</dbReference>
<evidence type="ECO:0000256" key="5">
    <source>
        <dbReference type="ARBA" id="ARBA00023274"/>
    </source>
</evidence>
<dbReference type="GO" id="GO:0006412">
    <property type="term" value="P:translation"/>
    <property type="evidence" value="ECO:0007669"/>
    <property type="project" value="UniProtKB-UniRule"/>
</dbReference>
<evidence type="ECO:0000259" key="8">
    <source>
        <dbReference type="PROSITE" id="PS50823"/>
    </source>
</evidence>
<dbReference type="Gene3D" id="3.30.1140.32">
    <property type="entry name" value="Ribosomal protein S3, C-terminal domain"/>
    <property type="match status" value="1"/>
</dbReference>
<dbReference type="InterPro" id="IPR057258">
    <property type="entry name" value="Ribosomal_uS3"/>
</dbReference>
<keyword evidence="3 6" id="KW-0694">RNA-binding</keyword>
<gene>
    <name evidence="6" type="primary">rps3</name>
    <name evidence="9" type="ORF">SAMN02745355_0345</name>
</gene>
<dbReference type="InterPro" id="IPR001351">
    <property type="entry name" value="Ribosomal_uS3_C"/>
</dbReference>
<keyword evidence="5 6" id="KW-0687">Ribonucleoprotein</keyword>
<organism evidence="9 10">
    <name type="scientific">Picrophilus torridus (strain ATCC 700027 / DSM 9790 / JCM 10055 / NBRC 100828 / KAW 2/3)</name>
    <dbReference type="NCBI Taxonomy" id="1122961"/>
    <lineage>
        <taxon>Archaea</taxon>
        <taxon>Methanobacteriati</taxon>
        <taxon>Thermoplasmatota</taxon>
        <taxon>Thermoplasmata</taxon>
        <taxon>Thermoplasmatales</taxon>
        <taxon>Picrophilaceae</taxon>
        <taxon>Picrophilus</taxon>
    </lineage>
</organism>
<dbReference type="GO" id="GO:0022627">
    <property type="term" value="C:cytosolic small ribosomal subunit"/>
    <property type="evidence" value="ECO:0007669"/>
    <property type="project" value="UniProtKB-UniRule"/>
</dbReference>
<dbReference type="SUPFAM" id="SSF54814">
    <property type="entry name" value="Prokaryotic type KH domain (KH-domain type II)"/>
    <property type="match status" value="1"/>
</dbReference>
<dbReference type="PROSITE" id="PS00548">
    <property type="entry name" value="RIBOSOMAL_S3"/>
    <property type="match status" value="1"/>
</dbReference>
<dbReference type="InterPro" id="IPR005703">
    <property type="entry name" value="Ribosomal_uS3_euk/arc"/>
</dbReference>
<evidence type="ECO:0000256" key="7">
    <source>
        <dbReference type="RuleBase" id="RU003624"/>
    </source>
</evidence>
<evidence type="ECO:0000256" key="3">
    <source>
        <dbReference type="ARBA" id="ARBA00022884"/>
    </source>
</evidence>
<dbReference type="InterPro" id="IPR015946">
    <property type="entry name" value="KH_dom-like_a/b"/>
</dbReference>
<comment type="similarity">
    <text evidence="1 6 7">Belongs to the universal ribosomal protein uS3 family.</text>
</comment>
<evidence type="ECO:0000256" key="1">
    <source>
        <dbReference type="ARBA" id="ARBA00010761"/>
    </source>
</evidence>
<dbReference type="RefSeq" id="WP_084272425.1">
    <property type="nucleotide sequence ID" value="NZ_FWYE01000001.1"/>
</dbReference>
<feature type="domain" description="KH type-2" evidence="8">
    <location>
        <begin position="16"/>
        <end position="85"/>
    </location>
</feature>
<dbReference type="InterPro" id="IPR004087">
    <property type="entry name" value="KH_dom"/>
</dbReference>
<evidence type="ECO:0000313" key="9">
    <source>
        <dbReference type="EMBL" id="SMD30464.1"/>
    </source>
</evidence>
<dbReference type="InterPro" id="IPR027488">
    <property type="entry name" value="Ribosomal_uS3_arc"/>
</dbReference>
<dbReference type="AlphaFoldDB" id="A0A8G2L7M3"/>
<dbReference type="Pfam" id="PF00189">
    <property type="entry name" value="Ribosomal_S3_C"/>
    <property type="match status" value="1"/>
</dbReference>
<evidence type="ECO:0000256" key="2">
    <source>
        <dbReference type="ARBA" id="ARBA00022730"/>
    </source>
</evidence>
<dbReference type="CDD" id="cd02411">
    <property type="entry name" value="KH-II_30S_S3_arch"/>
    <property type="match status" value="1"/>
</dbReference>
<dbReference type="PANTHER" id="PTHR11760:SF32">
    <property type="entry name" value="SMALL RIBOSOMAL SUBUNIT PROTEIN US3"/>
    <property type="match status" value="1"/>
</dbReference>
<protein>
    <recommendedName>
        <fullName evidence="6">Small ribosomal subunit protein uS3</fullName>
    </recommendedName>
</protein>
<keyword evidence="10" id="KW-1185">Reference proteome</keyword>
<evidence type="ECO:0000256" key="4">
    <source>
        <dbReference type="ARBA" id="ARBA00022980"/>
    </source>
</evidence>
<dbReference type="Gene3D" id="3.30.300.20">
    <property type="match status" value="1"/>
</dbReference>
<dbReference type="PANTHER" id="PTHR11760">
    <property type="entry name" value="30S/40S RIBOSOMAL PROTEIN S3"/>
    <property type="match status" value="1"/>
</dbReference>
<evidence type="ECO:0000313" key="10">
    <source>
        <dbReference type="Proteomes" id="UP000192315"/>
    </source>
</evidence>
<sequence length="217" mass="24272">MKEKRFVNDNIKRLLVSEYLRKENDNAGFGGMEMKRTPYGTNIALYVNRPGLVIGRHGTKIKEMTETLEKRFAIESPQIEVKEVNTPDLNPQIASKKIALSLEKGWNYRKAGNTSLRKMIDLNAPGVLIRIGGKISGERARAQKFMFGKIKYSGEPARSGVEYGFSEAKLKTGIIGVSVRILKSNYRLPDDIEIKPVKIEKEVENNGAESKGAEGNE</sequence>
<comment type="function">
    <text evidence="6">Binds the lower part of the 30S subunit head.</text>
</comment>
<dbReference type="InterPro" id="IPR036419">
    <property type="entry name" value="Ribosomal_S3_C_sf"/>
</dbReference>
<dbReference type="HAMAP" id="MF_01309_A">
    <property type="entry name" value="Ribosomal_uS3_A"/>
    <property type="match status" value="1"/>
</dbReference>
<keyword evidence="4 6" id="KW-0689">Ribosomal protein</keyword>
<dbReference type="InterPro" id="IPR009019">
    <property type="entry name" value="KH_sf_prok-type"/>
</dbReference>
<dbReference type="GO" id="GO:0019843">
    <property type="term" value="F:rRNA binding"/>
    <property type="evidence" value="ECO:0007669"/>
    <property type="project" value="UniProtKB-UniRule"/>
</dbReference>
<dbReference type="PROSITE" id="PS50823">
    <property type="entry name" value="KH_TYPE_2"/>
    <property type="match status" value="1"/>
</dbReference>
<dbReference type="NCBIfam" id="TIGR01008">
    <property type="entry name" value="uS3_euk_arch"/>
    <property type="match status" value="1"/>
</dbReference>
<accession>A0A8G2L7M3</accession>
<dbReference type="SUPFAM" id="SSF54821">
    <property type="entry name" value="Ribosomal protein S3 C-terminal domain"/>
    <property type="match status" value="1"/>
</dbReference>
<dbReference type="InterPro" id="IPR004044">
    <property type="entry name" value="KH_dom_type_2"/>
</dbReference>
<dbReference type="EMBL" id="FWYE01000001">
    <property type="protein sequence ID" value="SMD30464.1"/>
    <property type="molecule type" value="Genomic_DNA"/>
</dbReference>
<dbReference type="GO" id="GO:0003735">
    <property type="term" value="F:structural constituent of ribosome"/>
    <property type="evidence" value="ECO:0007669"/>
    <property type="project" value="UniProtKB-UniRule"/>
</dbReference>
<dbReference type="Pfam" id="PF07650">
    <property type="entry name" value="KH_2"/>
    <property type="match status" value="1"/>
</dbReference>
<proteinExistence type="inferred from homology"/>
<dbReference type="NCBIfam" id="NF003219">
    <property type="entry name" value="PRK04191.1"/>
    <property type="match status" value="1"/>
</dbReference>
<comment type="subunit">
    <text evidence="6">Part of the 30S ribosomal subunit.</text>
</comment>
<comment type="caution">
    <text evidence="9">The sequence shown here is derived from an EMBL/GenBank/DDBJ whole genome shotgun (WGS) entry which is preliminary data.</text>
</comment>